<dbReference type="PROSITE" id="PS50294">
    <property type="entry name" value="WD_REPEATS_REGION"/>
    <property type="match status" value="4"/>
</dbReference>
<dbReference type="Gene3D" id="2.130.10.10">
    <property type="entry name" value="YVTN repeat-like/Quinoprotein amine dehydrogenase"/>
    <property type="match status" value="2"/>
</dbReference>
<evidence type="ECO:0000256" key="3">
    <source>
        <dbReference type="ARBA" id="ARBA00058835"/>
    </source>
</evidence>
<keyword evidence="2" id="KW-0677">Repeat</keyword>
<feature type="repeat" description="WD" evidence="4">
    <location>
        <begin position="317"/>
        <end position="348"/>
    </location>
</feature>
<feature type="repeat" description="WD" evidence="4">
    <location>
        <begin position="525"/>
        <end position="566"/>
    </location>
</feature>
<dbReference type="InterPro" id="IPR019775">
    <property type="entry name" value="WD40_repeat_CS"/>
</dbReference>
<proteinExistence type="predicted"/>
<dbReference type="GO" id="GO:0051015">
    <property type="term" value="F:actin filament binding"/>
    <property type="evidence" value="ECO:0007669"/>
    <property type="project" value="TreeGrafter"/>
</dbReference>
<dbReference type="PANTHER" id="PTHR19856:SF0">
    <property type="entry name" value="WD REPEAT-CONTAINING PROTEIN 1"/>
    <property type="match status" value="1"/>
</dbReference>
<dbReference type="Proteomes" id="UP001190700">
    <property type="component" value="Unassembled WGS sequence"/>
</dbReference>
<evidence type="ECO:0000313" key="5">
    <source>
        <dbReference type="EMBL" id="KAK3253192.1"/>
    </source>
</evidence>
<sequence>MELQATHACAPTTVRGRGILLGGHARKEMLTYTNGKNVIMRSLKDPMLVDMYTLHAHPATVARYSPNGEWLASGDAAGNLKVWGAYDDHPMKLEHTPFSGSIDDIQWSEDGQRIVCCGDGKETRVKAFMWDSGNAVGEFDGIGKRCNSCDFKPSRPFRIATASEDFKVNFYEGPPFKFKSSNSSHSNYANCVRFSPNGERFMSVGSDKKGILFDGKTGEVVCELPAKENHQGSIYACSWSPDSTKVLTCSADKTCKLWDLAAAAPTCLTTFNFAAKPQVEHMQVGCIWLGDYLVSVSLSGDINYLDPTAGDGPVKVLSAHSKTITAIAATPTGEVYSGSYDGVVNRWQPGQACLGRLAGNGHGGAGVQALAVTGTSLISAGLDDKVLSSPLAAGEFGADAVALAGCPSGMDLAADGELTIFSTNKGLQLMKGPKVLSTTAITFSATSAAISPDGKTVAVGAEDHKVYMYNVDGDALVASGTLEKHRGIVSGVKFSPDNSMLASTDYNREVIVWDAVKQEAKMTQAVYHTARVQCLAWSPNSVHLATGGLDMSIFLWNTSKDAAQRISVERCHRDGVSSLAFINETTLVSGGADAVLRTWKVAPPS</sequence>
<dbReference type="PROSITE" id="PS00678">
    <property type="entry name" value="WD_REPEATS_1"/>
    <property type="match status" value="1"/>
</dbReference>
<keyword evidence="1 4" id="KW-0853">WD repeat</keyword>
<evidence type="ECO:0000256" key="4">
    <source>
        <dbReference type="PROSITE-ProRule" id="PRU00221"/>
    </source>
</evidence>
<feature type="repeat" description="WD" evidence="4">
    <location>
        <begin position="52"/>
        <end position="83"/>
    </location>
</feature>
<dbReference type="SMART" id="SM00320">
    <property type="entry name" value="WD40"/>
    <property type="match status" value="10"/>
</dbReference>
<dbReference type="CDD" id="cd00200">
    <property type="entry name" value="WD40"/>
    <property type="match status" value="1"/>
</dbReference>
<dbReference type="FunFam" id="2.130.10.10:FF:000102">
    <property type="entry name" value="Actin-interacting protein 1"/>
    <property type="match status" value="1"/>
</dbReference>
<dbReference type="PANTHER" id="PTHR19856">
    <property type="entry name" value="WD-REPEATCONTAINING PROTEIN WDR1"/>
    <property type="match status" value="1"/>
</dbReference>
<dbReference type="InterPro" id="IPR020472">
    <property type="entry name" value="WD40_PAC1"/>
</dbReference>
<feature type="repeat" description="WD" evidence="4">
    <location>
        <begin position="569"/>
        <end position="605"/>
    </location>
</feature>
<comment type="caution">
    <text evidence="5">The sequence shown here is derived from an EMBL/GenBank/DDBJ whole genome shotgun (WGS) entry which is preliminary data.</text>
</comment>
<feature type="repeat" description="WD" evidence="4">
    <location>
        <begin position="227"/>
        <end position="260"/>
    </location>
</feature>
<protein>
    <submittedName>
        <fullName evidence="5">Uncharacterized protein</fullName>
    </submittedName>
</protein>
<dbReference type="PROSITE" id="PS50082">
    <property type="entry name" value="WD_REPEATS_2"/>
    <property type="match status" value="6"/>
</dbReference>
<accession>A0AAE0F6J6</accession>
<dbReference type="SUPFAM" id="SSF50978">
    <property type="entry name" value="WD40 repeat-like"/>
    <property type="match status" value="2"/>
</dbReference>
<dbReference type="Pfam" id="PF00400">
    <property type="entry name" value="WD40"/>
    <property type="match status" value="8"/>
</dbReference>
<dbReference type="InterPro" id="IPR036322">
    <property type="entry name" value="WD40_repeat_dom_sf"/>
</dbReference>
<dbReference type="FunFam" id="2.130.10.10:FF:000167">
    <property type="entry name" value="Actin-interacting protein 1"/>
    <property type="match status" value="1"/>
</dbReference>
<reference evidence="5 6" key="1">
    <citation type="journal article" date="2015" name="Genome Biol. Evol.">
        <title>Comparative Genomics of a Bacterivorous Green Alga Reveals Evolutionary Causalities and Consequences of Phago-Mixotrophic Mode of Nutrition.</title>
        <authorList>
            <person name="Burns J.A."/>
            <person name="Paasch A."/>
            <person name="Narechania A."/>
            <person name="Kim E."/>
        </authorList>
    </citation>
    <scope>NUCLEOTIDE SEQUENCE [LARGE SCALE GENOMIC DNA]</scope>
    <source>
        <strain evidence="5 6">PLY_AMNH</strain>
    </source>
</reference>
<organism evidence="5 6">
    <name type="scientific">Cymbomonas tetramitiformis</name>
    <dbReference type="NCBI Taxonomy" id="36881"/>
    <lineage>
        <taxon>Eukaryota</taxon>
        <taxon>Viridiplantae</taxon>
        <taxon>Chlorophyta</taxon>
        <taxon>Pyramimonadophyceae</taxon>
        <taxon>Pyramimonadales</taxon>
        <taxon>Pyramimonadaceae</taxon>
        <taxon>Cymbomonas</taxon>
    </lineage>
</organism>
<dbReference type="AlphaFoldDB" id="A0AAE0F6J6"/>
<evidence type="ECO:0000256" key="2">
    <source>
        <dbReference type="ARBA" id="ARBA00022737"/>
    </source>
</evidence>
<dbReference type="InterPro" id="IPR015943">
    <property type="entry name" value="WD40/YVTN_repeat-like_dom_sf"/>
</dbReference>
<dbReference type="PRINTS" id="PR00320">
    <property type="entry name" value="GPROTEINBRPT"/>
</dbReference>
<dbReference type="GO" id="GO:0030864">
    <property type="term" value="C:cortical actin cytoskeleton"/>
    <property type="evidence" value="ECO:0007669"/>
    <property type="project" value="TreeGrafter"/>
</dbReference>
<evidence type="ECO:0000256" key="1">
    <source>
        <dbReference type="ARBA" id="ARBA00022574"/>
    </source>
</evidence>
<comment type="function">
    <text evidence="3">Binds actin. Enhances the F-actin depolymerization activity of actin-depolymerizing factor (ADF) proteins.</text>
</comment>
<feature type="repeat" description="WD" evidence="4">
    <location>
        <begin position="482"/>
        <end position="523"/>
    </location>
</feature>
<name>A0AAE0F6J6_9CHLO</name>
<gene>
    <name evidence="5" type="ORF">CYMTET_37542</name>
</gene>
<dbReference type="GO" id="GO:0030042">
    <property type="term" value="P:actin filament depolymerization"/>
    <property type="evidence" value="ECO:0007669"/>
    <property type="project" value="TreeGrafter"/>
</dbReference>
<evidence type="ECO:0000313" key="6">
    <source>
        <dbReference type="Proteomes" id="UP001190700"/>
    </source>
</evidence>
<keyword evidence="6" id="KW-1185">Reference proteome</keyword>
<dbReference type="InterPro" id="IPR001680">
    <property type="entry name" value="WD40_rpt"/>
</dbReference>
<dbReference type="EMBL" id="LGRX02024967">
    <property type="protein sequence ID" value="KAK3253192.1"/>
    <property type="molecule type" value="Genomic_DNA"/>
</dbReference>